<dbReference type="Proteomes" id="UP000544331">
    <property type="component" value="Unassembled WGS sequence"/>
</dbReference>
<protein>
    <submittedName>
        <fullName evidence="3">Uncharacterized protein</fullName>
    </submittedName>
</protein>
<keyword evidence="4" id="KW-1185">Reference proteome</keyword>
<comment type="caution">
    <text evidence="3">The sequence shown here is derived from an EMBL/GenBank/DDBJ whole genome shotgun (WGS) entry which is preliminary data.</text>
</comment>
<gene>
    <name evidence="3" type="ORF">FMUND_8426</name>
</gene>
<keyword evidence="2" id="KW-0732">Signal</keyword>
<reference evidence="3 4" key="1">
    <citation type="submission" date="2020-05" db="EMBL/GenBank/DDBJ databases">
        <title>Identification and distribution of gene clusters putatively required for synthesis of sphingolipid metabolism inhibitors in phylogenetically diverse species of the filamentous fungus Fusarium.</title>
        <authorList>
            <person name="Kim H.-S."/>
            <person name="Busman M."/>
            <person name="Brown D.W."/>
            <person name="Divon H."/>
            <person name="Uhlig S."/>
            <person name="Proctor R.H."/>
        </authorList>
    </citation>
    <scope>NUCLEOTIDE SEQUENCE [LARGE SCALE GENOMIC DNA]</scope>
    <source>
        <strain evidence="3 4">NRRL 66235</strain>
    </source>
</reference>
<evidence type="ECO:0000313" key="4">
    <source>
        <dbReference type="Proteomes" id="UP000544331"/>
    </source>
</evidence>
<dbReference type="EMBL" id="JAAOAN010000280">
    <property type="protein sequence ID" value="KAF5712480.1"/>
    <property type="molecule type" value="Genomic_DNA"/>
</dbReference>
<name>A0A8H5YJK0_9HYPO</name>
<feature type="region of interest" description="Disordered" evidence="1">
    <location>
        <begin position="54"/>
        <end position="85"/>
    </location>
</feature>
<feature type="signal peptide" evidence="2">
    <location>
        <begin position="1"/>
        <end position="19"/>
    </location>
</feature>
<feature type="chain" id="PRO_5034995963" evidence="2">
    <location>
        <begin position="20"/>
        <end position="85"/>
    </location>
</feature>
<accession>A0A8H5YJK0</accession>
<dbReference type="OrthoDB" id="5055957at2759"/>
<organism evidence="3 4">
    <name type="scientific">Fusarium mundagurra</name>
    <dbReference type="NCBI Taxonomy" id="1567541"/>
    <lineage>
        <taxon>Eukaryota</taxon>
        <taxon>Fungi</taxon>
        <taxon>Dikarya</taxon>
        <taxon>Ascomycota</taxon>
        <taxon>Pezizomycotina</taxon>
        <taxon>Sordariomycetes</taxon>
        <taxon>Hypocreomycetidae</taxon>
        <taxon>Hypocreales</taxon>
        <taxon>Nectriaceae</taxon>
        <taxon>Fusarium</taxon>
        <taxon>Fusarium fujikuroi species complex</taxon>
    </lineage>
</organism>
<evidence type="ECO:0000256" key="2">
    <source>
        <dbReference type="SAM" id="SignalP"/>
    </source>
</evidence>
<evidence type="ECO:0000313" key="3">
    <source>
        <dbReference type="EMBL" id="KAF5712480.1"/>
    </source>
</evidence>
<sequence length="85" mass="9462">MRCNNFLLGLAAFAGPALAFPTGKPADTGNPVLAWYEGKGNNFDDRQWAPEELEKRKDDGSWHPGKYEGDCTGYDDGKWNPEKNN</sequence>
<evidence type="ECO:0000256" key="1">
    <source>
        <dbReference type="SAM" id="MobiDB-lite"/>
    </source>
</evidence>
<dbReference type="AlphaFoldDB" id="A0A8H5YJK0"/>
<proteinExistence type="predicted"/>